<evidence type="ECO:0000256" key="1">
    <source>
        <dbReference type="SAM" id="Phobius"/>
    </source>
</evidence>
<dbReference type="SUPFAM" id="SSF53955">
    <property type="entry name" value="Lysozyme-like"/>
    <property type="match status" value="1"/>
</dbReference>
<dbReference type="Gene3D" id="1.10.530.10">
    <property type="match status" value="1"/>
</dbReference>
<dbReference type="Proteomes" id="UP000012488">
    <property type="component" value="Chromosome"/>
</dbReference>
<evidence type="ECO:0000259" key="2">
    <source>
        <dbReference type="Pfam" id="PF01471"/>
    </source>
</evidence>
<reference evidence="3 4" key="1">
    <citation type="journal article" date="2012" name="Genet. Mol. Biol.">
        <title>Analysis of 16S rRNA and mxaF genes revealing insights into Methylobacterium niche-specific plant association.</title>
        <authorList>
            <person name="Dourado M.N."/>
            <person name="Andreote F.D."/>
            <person name="Dini-Andreote F."/>
            <person name="Conti R."/>
            <person name="Araujo J.M."/>
            <person name="Araujo W.L."/>
        </authorList>
    </citation>
    <scope>NUCLEOTIDE SEQUENCE [LARGE SCALE GENOMIC DNA]</scope>
    <source>
        <strain evidence="3 4">SR1.6/6</strain>
    </source>
</reference>
<gene>
    <name evidence="3" type="ORF">MMSR116_29050</name>
</gene>
<organism evidence="3 4">
    <name type="scientific">Methylobacterium mesophilicum SR1.6/6</name>
    <dbReference type="NCBI Taxonomy" id="908290"/>
    <lineage>
        <taxon>Bacteria</taxon>
        <taxon>Pseudomonadati</taxon>
        <taxon>Pseudomonadota</taxon>
        <taxon>Alphaproteobacteria</taxon>
        <taxon>Hyphomicrobiales</taxon>
        <taxon>Methylobacteriaceae</taxon>
        <taxon>Methylobacterium</taxon>
    </lineage>
</organism>
<feature type="transmembrane region" description="Helical" evidence="1">
    <location>
        <begin position="302"/>
        <end position="325"/>
    </location>
</feature>
<keyword evidence="1" id="KW-0472">Membrane</keyword>
<accession>A0A6B9FSS8</accession>
<sequence>MTDLKRILPAVAPHARADIVAAFVAADDRIAAAEITTPLRIAHFVAQVATETGGLTKLEESLFYTAERLCAVWPKRFPSLAAARPYAGNPKALAEKVYGGRLGNVQPGDGWRYRGGGALQTTGRANYRAAGFEANPDKLRAPAGAIAAALTYWTDNDCNALADADDVEALRRRVNGGTIGLSECRAYLAKAKAALRVIPAQARLKALRYPVGKVDGDHGDRTTASVQLLQKKAGLPVTGELDDDTLAALDTAEALPVAAKDANLARSRTVQGAGVAGSFGFAEVAQSVSELKDQAESAQAQISAGTVFGFIMGALIVAGALYALYARWDDAGRPVPGFLARRFPKLTGARR</sequence>
<keyword evidence="1" id="KW-0812">Transmembrane</keyword>
<dbReference type="Pfam" id="PF01471">
    <property type="entry name" value="PG_binding_1"/>
    <property type="match status" value="1"/>
</dbReference>
<dbReference type="Gene3D" id="1.10.101.10">
    <property type="entry name" value="PGBD-like superfamily/PGBD"/>
    <property type="match status" value="1"/>
</dbReference>
<dbReference type="SUPFAM" id="SSF47090">
    <property type="entry name" value="PGBD-like"/>
    <property type="match status" value="1"/>
</dbReference>
<protein>
    <recommendedName>
        <fullName evidence="2">Peptidoglycan binding-like domain-containing protein</fullName>
    </recommendedName>
</protein>
<dbReference type="InterPro" id="IPR036365">
    <property type="entry name" value="PGBD-like_sf"/>
</dbReference>
<dbReference type="EMBL" id="CP043538">
    <property type="protein sequence ID" value="QGY05487.1"/>
    <property type="molecule type" value="Genomic_DNA"/>
</dbReference>
<evidence type="ECO:0000313" key="4">
    <source>
        <dbReference type="Proteomes" id="UP000012488"/>
    </source>
</evidence>
<dbReference type="InterPro" id="IPR023346">
    <property type="entry name" value="Lysozyme-like_dom_sf"/>
</dbReference>
<dbReference type="InterPro" id="IPR052354">
    <property type="entry name" value="Cell_Wall_Dynamics_Protein"/>
</dbReference>
<dbReference type="OrthoDB" id="3078754at2"/>
<keyword evidence="1" id="KW-1133">Transmembrane helix</keyword>
<dbReference type="InterPro" id="IPR002477">
    <property type="entry name" value="Peptidoglycan-bd-like"/>
</dbReference>
<dbReference type="PANTHER" id="PTHR34408">
    <property type="entry name" value="FAMILY PROTEIN, PUTATIVE-RELATED"/>
    <property type="match status" value="1"/>
</dbReference>
<feature type="domain" description="Peptidoglycan binding-like" evidence="2">
    <location>
        <begin position="197"/>
        <end position="249"/>
    </location>
</feature>
<dbReference type="RefSeq" id="WP_010684332.1">
    <property type="nucleotide sequence ID" value="NZ_CP043538.1"/>
</dbReference>
<reference evidence="3 4" key="2">
    <citation type="journal article" date="2013" name="Genome Announc.">
        <title>Draft Genome Sequence of Methylobacterium mesophilicum Strain SR1.6/6, Isolated from Citrus sinensis.</title>
        <authorList>
            <person name="Marinho Almeida D."/>
            <person name="Dini-Andreote F."/>
            <person name="Camargo Neves A.A."/>
            <person name="Juca Ramos R.T."/>
            <person name="Andreote F.D."/>
            <person name="Carneiro A.R."/>
            <person name="Oliveira de Souza Lima A."/>
            <person name="Caracciolo Gomes de Sa P.H."/>
            <person name="Ribeiro Barbosa M.S."/>
            <person name="Araujo W.L."/>
            <person name="Silva A."/>
        </authorList>
    </citation>
    <scope>NUCLEOTIDE SEQUENCE [LARGE SCALE GENOMIC DNA]</scope>
    <source>
        <strain evidence="3 4">SR1.6/6</strain>
    </source>
</reference>
<dbReference type="InterPro" id="IPR036366">
    <property type="entry name" value="PGBDSf"/>
</dbReference>
<evidence type="ECO:0000313" key="3">
    <source>
        <dbReference type="EMBL" id="QGY05487.1"/>
    </source>
</evidence>
<proteinExistence type="predicted"/>
<name>A0A6B9FSS8_9HYPH</name>
<dbReference type="KEGG" id="mmes:MMSR116_29050"/>
<dbReference type="PANTHER" id="PTHR34408:SF1">
    <property type="entry name" value="GLYCOSYL HYDROLASE FAMILY 19 DOMAIN-CONTAINING PROTEIN HI_1415"/>
    <property type="match status" value="1"/>
</dbReference>
<dbReference type="AlphaFoldDB" id="A0A6B9FSS8"/>